<organism evidence="2 3">
    <name type="scientific">Hypsibius exemplaris</name>
    <name type="common">Freshwater tardigrade</name>
    <dbReference type="NCBI Taxonomy" id="2072580"/>
    <lineage>
        <taxon>Eukaryota</taxon>
        <taxon>Metazoa</taxon>
        <taxon>Ecdysozoa</taxon>
        <taxon>Tardigrada</taxon>
        <taxon>Eutardigrada</taxon>
        <taxon>Parachela</taxon>
        <taxon>Hypsibioidea</taxon>
        <taxon>Hypsibiidae</taxon>
        <taxon>Hypsibius</taxon>
    </lineage>
</organism>
<feature type="region of interest" description="Disordered" evidence="1">
    <location>
        <begin position="1"/>
        <end position="100"/>
    </location>
</feature>
<dbReference type="Proteomes" id="UP000192578">
    <property type="component" value="Unassembled WGS sequence"/>
</dbReference>
<evidence type="ECO:0000256" key="1">
    <source>
        <dbReference type="SAM" id="MobiDB-lite"/>
    </source>
</evidence>
<feature type="compositionally biased region" description="Low complexity" evidence="1">
    <location>
        <begin position="52"/>
        <end position="68"/>
    </location>
</feature>
<reference evidence="3" key="1">
    <citation type="submission" date="2017-01" db="EMBL/GenBank/DDBJ databases">
        <title>Comparative genomics of anhydrobiosis in the tardigrade Hypsibius dujardini.</title>
        <authorList>
            <person name="Yoshida Y."/>
            <person name="Koutsovoulos G."/>
            <person name="Laetsch D."/>
            <person name="Stevens L."/>
            <person name="Kumar S."/>
            <person name="Horikawa D."/>
            <person name="Ishino K."/>
            <person name="Komine S."/>
            <person name="Tomita M."/>
            <person name="Blaxter M."/>
            <person name="Arakawa K."/>
        </authorList>
    </citation>
    <scope>NUCLEOTIDE SEQUENCE [LARGE SCALE GENOMIC DNA]</scope>
    <source>
        <strain evidence="3">Z151</strain>
    </source>
</reference>
<name>A0A1W0WV91_HYPEX</name>
<proteinExistence type="predicted"/>
<sequence>MDLMHLPQFEKLAKGEKPAKPQKEVTGSAPLSSDSAYDSSEEGNHSPRSAHTSRAASSGFPSSSSRTSLITEIDDDSPQSRSVTPDSTYGIPSPLSRTASADYEECAATLHEPGDIHVTVTVLTQSEADGDNISCIETVPTEIIDKLLQTVSLPMLWNLSDDSTSTASSTGMKDLPVGTKDLPVGTKDLPAGSARTSTGTPSPPGSSTPSTSSLRQHSFDEDQVETYHHAPVETSTSLDLIDSGGGVPSAGCMESSKRQIHSFYSTCRDFFRF</sequence>
<accession>A0A1W0WV91</accession>
<dbReference type="AlphaFoldDB" id="A0A1W0WV91"/>
<evidence type="ECO:0000313" key="2">
    <source>
        <dbReference type="EMBL" id="OQV19114.1"/>
    </source>
</evidence>
<gene>
    <name evidence="2" type="ORF">BV898_06754</name>
</gene>
<comment type="caution">
    <text evidence="2">The sequence shown here is derived from an EMBL/GenBank/DDBJ whole genome shotgun (WGS) entry which is preliminary data.</text>
</comment>
<feature type="compositionally biased region" description="Basic and acidic residues" evidence="1">
    <location>
        <begin position="11"/>
        <end position="23"/>
    </location>
</feature>
<keyword evidence="3" id="KW-1185">Reference proteome</keyword>
<dbReference type="EMBL" id="MTYJ01000042">
    <property type="protein sequence ID" value="OQV19114.1"/>
    <property type="molecule type" value="Genomic_DNA"/>
</dbReference>
<protein>
    <submittedName>
        <fullName evidence="2">Uncharacterized protein</fullName>
    </submittedName>
</protein>
<feature type="compositionally biased region" description="Polar residues" evidence="1">
    <location>
        <begin position="29"/>
        <end position="38"/>
    </location>
</feature>
<evidence type="ECO:0000313" key="3">
    <source>
        <dbReference type="Proteomes" id="UP000192578"/>
    </source>
</evidence>
<feature type="region of interest" description="Disordered" evidence="1">
    <location>
        <begin position="162"/>
        <end position="221"/>
    </location>
</feature>